<comment type="caution">
    <text evidence="2">The sequence shown here is derived from an EMBL/GenBank/DDBJ whole genome shotgun (WGS) entry which is preliminary data.</text>
</comment>
<protein>
    <submittedName>
        <fullName evidence="2">GNAT family N-acetyltransferase</fullName>
    </submittedName>
</protein>
<feature type="domain" description="N-acetyltransferase" evidence="1">
    <location>
        <begin position="6"/>
        <end position="142"/>
    </location>
</feature>
<accession>A0ABT5UJY3</accession>
<keyword evidence="3" id="KW-1185">Reference proteome</keyword>
<dbReference type="EMBL" id="JAPMOU010000060">
    <property type="protein sequence ID" value="MDE1465344.1"/>
    <property type="molecule type" value="Genomic_DNA"/>
</dbReference>
<dbReference type="Pfam" id="PF00583">
    <property type="entry name" value="Acetyltransf_1"/>
    <property type="match status" value="1"/>
</dbReference>
<dbReference type="Gene3D" id="3.40.630.30">
    <property type="match status" value="1"/>
</dbReference>
<dbReference type="InterPro" id="IPR016181">
    <property type="entry name" value="Acyl_CoA_acyltransferase"/>
</dbReference>
<gene>
    <name evidence="2" type="ORF">ORQ98_25590</name>
</gene>
<sequence length="154" mass="17750">MKIDIEEIVALDELNMALIIREAGGVFDPLWRKKKLFEEIGKGCRIMTNYIGGELAGYLQYIQEDDDEVYILSIQIHPKYRNGITLRALIKKSLREITPSSIKYITSSVHRNNTSVIKLHRKLGFLVFNETKERVLFKLDLNKNTILGQVKADI</sequence>
<dbReference type="Proteomes" id="UP001528823">
    <property type="component" value="Unassembled WGS sequence"/>
</dbReference>
<organism evidence="2 3">
    <name type="scientific">Spartinivicinus poritis</name>
    <dbReference type="NCBI Taxonomy" id="2994640"/>
    <lineage>
        <taxon>Bacteria</taxon>
        <taxon>Pseudomonadati</taxon>
        <taxon>Pseudomonadota</taxon>
        <taxon>Gammaproteobacteria</taxon>
        <taxon>Oceanospirillales</taxon>
        <taxon>Zooshikellaceae</taxon>
        <taxon>Spartinivicinus</taxon>
    </lineage>
</organism>
<reference evidence="2 3" key="1">
    <citation type="submission" date="2022-11" db="EMBL/GenBank/DDBJ databases">
        <title>Spartinivicinus poritis sp. nov., isolated from scleractinian coral Porites lutea.</title>
        <authorList>
            <person name="Zhang G."/>
            <person name="Cai L."/>
            <person name="Wei Q."/>
        </authorList>
    </citation>
    <scope>NUCLEOTIDE SEQUENCE [LARGE SCALE GENOMIC DNA]</scope>
    <source>
        <strain evidence="2 3">A2-2</strain>
    </source>
</reference>
<evidence type="ECO:0000313" key="3">
    <source>
        <dbReference type="Proteomes" id="UP001528823"/>
    </source>
</evidence>
<dbReference type="RefSeq" id="WP_274691652.1">
    <property type="nucleotide sequence ID" value="NZ_JAPMOU010000060.1"/>
</dbReference>
<dbReference type="InterPro" id="IPR000182">
    <property type="entry name" value="GNAT_dom"/>
</dbReference>
<proteinExistence type="predicted"/>
<name>A0ABT5UJY3_9GAMM</name>
<evidence type="ECO:0000259" key="1">
    <source>
        <dbReference type="PROSITE" id="PS51186"/>
    </source>
</evidence>
<dbReference type="SUPFAM" id="SSF55729">
    <property type="entry name" value="Acyl-CoA N-acyltransferases (Nat)"/>
    <property type="match status" value="1"/>
</dbReference>
<evidence type="ECO:0000313" key="2">
    <source>
        <dbReference type="EMBL" id="MDE1465344.1"/>
    </source>
</evidence>
<dbReference type="PROSITE" id="PS51186">
    <property type="entry name" value="GNAT"/>
    <property type="match status" value="1"/>
</dbReference>